<dbReference type="Gene3D" id="3.40.50.720">
    <property type="entry name" value="NAD(P)-binding Rossmann-like Domain"/>
    <property type="match status" value="1"/>
</dbReference>
<proteinExistence type="predicted"/>
<protein>
    <submittedName>
        <fullName evidence="2">NAD-dependent epimerase/dehydratase family protein</fullName>
    </submittedName>
</protein>
<evidence type="ECO:0000313" key="3">
    <source>
        <dbReference type="Proteomes" id="UP001595681"/>
    </source>
</evidence>
<dbReference type="InterPro" id="IPR036291">
    <property type="entry name" value="NAD(P)-bd_dom_sf"/>
</dbReference>
<dbReference type="Proteomes" id="UP001595681">
    <property type="component" value="Unassembled WGS sequence"/>
</dbReference>
<sequence>MLEPAIARLIAQGRQHIAIAGAGGWIGLATLDLLEQALGDDLTQRVSCYGSAARTLTLRSGRQVPQLPLTDLPLLKADAVWLLHFAFQTKDRAEAMSEADYRAVNDAISATVLDAARTLPVEALFVASSGAATKASDPLASPAMRLYGQMKLDDEARFAAWAQESGRRAVIGRIFNITGPYINKHNAYAIANFILDVLNDRTIEVRAPRQVFRAYVAIRELMSLVFALMAQTGGETGGGVTRFDTGGQELELEAVAQAVAQTLGAGSVSRAGVTDPVADRYVGDAATYAQLLAREGIEAVPLDRQIAETADYMRESTG</sequence>
<organism evidence="2 3">
    <name type="scientific">Sphingobium rhizovicinum</name>
    <dbReference type="NCBI Taxonomy" id="432308"/>
    <lineage>
        <taxon>Bacteria</taxon>
        <taxon>Pseudomonadati</taxon>
        <taxon>Pseudomonadota</taxon>
        <taxon>Alphaproteobacteria</taxon>
        <taxon>Sphingomonadales</taxon>
        <taxon>Sphingomonadaceae</taxon>
        <taxon>Sphingobium</taxon>
    </lineage>
</organism>
<evidence type="ECO:0000313" key="2">
    <source>
        <dbReference type="EMBL" id="MFC3443142.1"/>
    </source>
</evidence>
<dbReference type="EMBL" id="JBHRVU010000004">
    <property type="protein sequence ID" value="MFC3443142.1"/>
    <property type="molecule type" value="Genomic_DNA"/>
</dbReference>
<evidence type="ECO:0000259" key="1">
    <source>
        <dbReference type="Pfam" id="PF01370"/>
    </source>
</evidence>
<reference evidence="3" key="1">
    <citation type="journal article" date="2019" name="Int. J. Syst. Evol. Microbiol.">
        <title>The Global Catalogue of Microorganisms (GCM) 10K type strain sequencing project: providing services to taxonomists for standard genome sequencing and annotation.</title>
        <authorList>
            <consortium name="The Broad Institute Genomics Platform"/>
            <consortium name="The Broad Institute Genome Sequencing Center for Infectious Disease"/>
            <person name="Wu L."/>
            <person name="Ma J."/>
        </authorList>
    </citation>
    <scope>NUCLEOTIDE SEQUENCE [LARGE SCALE GENOMIC DNA]</scope>
    <source>
        <strain evidence="3">CCM 7491</strain>
    </source>
</reference>
<keyword evidence="3" id="KW-1185">Reference proteome</keyword>
<name>A0ABV7NL24_9SPHN</name>
<dbReference type="RefSeq" id="WP_380797498.1">
    <property type="nucleotide sequence ID" value="NZ_JBHRVU010000004.1"/>
</dbReference>
<accession>A0ABV7NL24</accession>
<dbReference type="SUPFAM" id="SSF51735">
    <property type="entry name" value="NAD(P)-binding Rossmann-fold domains"/>
    <property type="match status" value="1"/>
</dbReference>
<feature type="domain" description="NAD-dependent epimerase/dehydratase" evidence="1">
    <location>
        <begin position="17"/>
        <end position="231"/>
    </location>
</feature>
<dbReference type="Pfam" id="PF01370">
    <property type="entry name" value="Epimerase"/>
    <property type="match status" value="1"/>
</dbReference>
<comment type="caution">
    <text evidence="2">The sequence shown here is derived from an EMBL/GenBank/DDBJ whole genome shotgun (WGS) entry which is preliminary data.</text>
</comment>
<dbReference type="InterPro" id="IPR001509">
    <property type="entry name" value="Epimerase_deHydtase"/>
</dbReference>
<gene>
    <name evidence="2" type="ORF">ACFOKF_18390</name>
</gene>